<evidence type="ECO:0000256" key="3">
    <source>
        <dbReference type="ARBA" id="ARBA00022729"/>
    </source>
</evidence>
<feature type="domain" description="SusD-like N-terminal" evidence="7">
    <location>
        <begin position="18"/>
        <end position="222"/>
    </location>
</feature>
<dbReference type="InterPro" id="IPR011990">
    <property type="entry name" value="TPR-like_helical_dom_sf"/>
</dbReference>
<dbReference type="OrthoDB" id="1035036at2"/>
<dbReference type="AlphaFoldDB" id="A0A1K1QCP4"/>
<evidence type="ECO:0000259" key="7">
    <source>
        <dbReference type="Pfam" id="PF14322"/>
    </source>
</evidence>
<dbReference type="PROSITE" id="PS51257">
    <property type="entry name" value="PROKAR_LIPOPROTEIN"/>
    <property type="match status" value="1"/>
</dbReference>
<comment type="similarity">
    <text evidence="2">Belongs to the SusD family.</text>
</comment>
<evidence type="ECO:0000256" key="4">
    <source>
        <dbReference type="ARBA" id="ARBA00023136"/>
    </source>
</evidence>
<dbReference type="Gene3D" id="1.25.40.390">
    <property type="match status" value="1"/>
</dbReference>
<protein>
    <submittedName>
        <fullName evidence="9">RagB/SusD family nutrient uptake outer membrane protein</fullName>
    </submittedName>
    <submittedName>
        <fullName evidence="8">Starch-binding associating with outer membrane</fullName>
    </submittedName>
</protein>
<dbReference type="InterPro" id="IPR012944">
    <property type="entry name" value="SusD_RagB_dom"/>
</dbReference>
<keyword evidence="3" id="KW-0732">Signal</keyword>
<evidence type="ECO:0000259" key="6">
    <source>
        <dbReference type="Pfam" id="PF07980"/>
    </source>
</evidence>
<accession>A0A1K1QCP4</accession>
<reference evidence="9 11" key="2">
    <citation type="submission" date="2023-11" db="EMBL/GenBank/DDBJ databases">
        <title>MicrobeMod: A computational toolkit for identifying prokaryotic methylation and restriction-modification with nanopore sequencing.</title>
        <authorList>
            <person name="Crits-Christoph A."/>
            <person name="Kang S.C."/>
            <person name="Lee H."/>
            <person name="Ostrov N."/>
        </authorList>
    </citation>
    <scope>NUCLEOTIDE SEQUENCE [LARGE SCALE GENOMIC DNA]</scope>
    <source>
        <strain evidence="9 11">ATCC 23090</strain>
    </source>
</reference>
<dbReference type="GO" id="GO:0009279">
    <property type="term" value="C:cell outer membrane"/>
    <property type="evidence" value="ECO:0007669"/>
    <property type="project" value="UniProtKB-SubCell"/>
</dbReference>
<dbReference type="Pfam" id="PF07980">
    <property type="entry name" value="SusD_RagB"/>
    <property type="match status" value="1"/>
</dbReference>
<dbReference type="Proteomes" id="UP000183788">
    <property type="component" value="Unassembled WGS sequence"/>
</dbReference>
<keyword evidence="4" id="KW-0472">Membrane</keyword>
<name>A0A1K1QCP4_9BACT</name>
<gene>
    <name evidence="8" type="ORF">SAMN05661012_02705</name>
    <name evidence="9" type="ORF">SR876_16190</name>
</gene>
<dbReference type="EMBL" id="CP140154">
    <property type="protein sequence ID" value="WQG93062.1"/>
    <property type="molecule type" value="Genomic_DNA"/>
</dbReference>
<feature type="domain" description="RagB/SusD" evidence="6">
    <location>
        <begin position="343"/>
        <end position="491"/>
    </location>
</feature>
<sequence>MKKYMLITLLFFSSSCSKWLDVKPQDGIIRDNYWQNKEQLKAAVIGCYSSLLNNWLVTELFAWGELRADMVNSTLNTTVDEVNIMQANILATNTYTSWAGVYSTINYCNTVIGYAAKVMQTDKTLTQEALDGYLAEAHGLRALMYFYLLRTFGEVPLQLKATDSDNSLDQLEKSTQDQVYAQILDDLSFAETHALETYGSTAQDKGRLTRYGIYTLEADVYLWNEKYDKCIEACDKVINSGRYGLMDGSVQSQWFNNVFYMGNSAESIFEFQFDAQQLNPFYSMFIVSANRFIGASRVMDEIYGIDLTDATKKDIRGDGGSIRATDQMIWKFAGATGGATPVARGATDSWAHWFVYRYADILLLKAEALAWVERGPEALDLVSTIRTRAGAIDATSESPDPNSAIDVSNYILNERAREFAFEGKRWFDILRHAQRDHYAHLSIMLDMVAMTAPGNMQQSIINKYRDVRSHYLPINQYELQADKKLVQNPYYQ</sequence>
<dbReference type="CDD" id="cd08977">
    <property type="entry name" value="SusD"/>
    <property type="match status" value="1"/>
</dbReference>
<keyword evidence="11" id="KW-1185">Reference proteome</keyword>
<keyword evidence="5" id="KW-0998">Cell outer membrane</keyword>
<dbReference type="Pfam" id="PF14322">
    <property type="entry name" value="SusD-like_3"/>
    <property type="match status" value="1"/>
</dbReference>
<evidence type="ECO:0000313" key="9">
    <source>
        <dbReference type="EMBL" id="WQG93062.1"/>
    </source>
</evidence>
<proteinExistence type="inferred from homology"/>
<evidence type="ECO:0000313" key="10">
    <source>
        <dbReference type="Proteomes" id="UP000183788"/>
    </source>
</evidence>
<dbReference type="STRING" id="1004.SAMN05661012_02705"/>
<dbReference type="Proteomes" id="UP001326715">
    <property type="component" value="Chromosome"/>
</dbReference>
<evidence type="ECO:0000256" key="2">
    <source>
        <dbReference type="ARBA" id="ARBA00006275"/>
    </source>
</evidence>
<dbReference type="InterPro" id="IPR033985">
    <property type="entry name" value="SusD-like_N"/>
</dbReference>
<comment type="subcellular location">
    <subcellularLocation>
        <location evidence="1">Cell outer membrane</location>
    </subcellularLocation>
</comment>
<evidence type="ECO:0000256" key="5">
    <source>
        <dbReference type="ARBA" id="ARBA00023237"/>
    </source>
</evidence>
<dbReference type="SUPFAM" id="SSF48452">
    <property type="entry name" value="TPR-like"/>
    <property type="match status" value="1"/>
</dbReference>
<organism evidence="8 10">
    <name type="scientific">Chitinophaga sancti</name>
    <dbReference type="NCBI Taxonomy" id="1004"/>
    <lineage>
        <taxon>Bacteria</taxon>
        <taxon>Pseudomonadati</taxon>
        <taxon>Bacteroidota</taxon>
        <taxon>Chitinophagia</taxon>
        <taxon>Chitinophagales</taxon>
        <taxon>Chitinophagaceae</taxon>
        <taxon>Chitinophaga</taxon>
    </lineage>
</organism>
<dbReference type="RefSeq" id="WP_072360804.1">
    <property type="nucleotide sequence ID" value="NZ_CP139972.1"/>
</dbReference>
<evidence type="ECO:0000313" key="11">
    <source>
        <dbReference type="Proteomes" id="UP001326715"/>
    </source>
</evidence>
<evidence type="ECO:0000256" key="1">
    <source>
        <dbReference type="ARBA" id="ARBA00004442"/>
    </source>
</evidence>
<reference evidence="8 10" key="1">
    <citation type="submission" date="2016-11" db="EMBL/GenBank/DDBJ databases">
        <authorList>
            <person name="Jaros S."/>
            <person name="Januszkiewicz K."/>
            <person name="Wedrychowicz H."/>
        </authorList>
    </citation>
    <scope>NUCLEOTIDE SEQUENCE [LARGE SCALE GENOMIC DNA]</scope>
    <source>
        <strain evidence="8 10">DSM 784</strain>
    </source>
</reference>
<evidence type="ECO:0000313" key="8">
    <source>
        <dbReference type="EMBL" id="SFW57695.1"/>
    </source>
</evidence>
<dbReference type="EMBL" id="FPIZ01000007">
    <property type="protein sequence ID" value="SFW57695.1"/>
    <property type="molecule type" value="Genomic_DNA"/>
</dbReference>